<comment type="similarity">
    <text evidence="1">Belongs to the TRAFAC class TrmE-Era-EngA-EngB-Septin-like GTPase superfamily. AIG1/Toc34/Toc159-like paraseptin GTPase family. IAN subfamily.</text>
</comment>
<keyword evidence="3" id="KW-0342">GTP-binding</keyword>
<dbReference type="PANTHER" id="PTHR10903">
    <property type="entry name" value="GTPASE, IMAP FAMILY MEMBER-RELATED"/>
    <property type="match status" value="1"/>
</dbReference>
<evidence type="ECO:0000313" key="5">
    <source>
        <dbReference type="EMBL" id="RUS82517.1"/>
    </source>
</evidence>
<dbReference type="SUPFAM" id="SSF52540">
    <property type="entry name" value="P-loop containing nucleoside triphosphate hydrolases"/>
    <property type="match status" value="1"/>
</dbReference>
<dbReference type="OrthoDB" id="10061751at2759"/>
<dbReference type="Pfam" id="PF04548">
    <property type="entry name" value="AIG1"/>
    <property type="match status" value="1"/>
</dbReference>
<reference evidence="5 6" key="1">
    <citation type="submission" date="2019-01" db="EMBL/GenBank/DDBJ databases">
        <title>A draft genome assembly of the solar-powered sea slug Elysia chlorotica.</title>
        <authorList>
            <person name="Cai H."/>
            <person name="Li Q."/>
            <person name="Fang X."/>
            <person name="Li J."/>
            <person name="Curtis N.E."/>
            <person name="Altenburger A."/>
            <person name="Shibata T."/>
            <person name="Feng M."/>
            <person name="Maeda T."/>
            <person name="Schwartz J.A."/>
            <person name="Shigenobu S."/>
            <person name="Lundholm N."/>
            <person name="Nishiyama T."/>
            <person name="Yang H."/>
            <person name="Hasebe M."/>
            <person name="Li S."/>
            <person name="Pierce S.K."/>
            <person name="Wang J."/>
        </authorList>
    </citation>
    <scope>NUCLEOTIDE SEQUENCE [LARGE SCALE GENOMIC DNA]</scope>
    <source>
        <strain evidence="5">EC2010</strain>
        <tissue evidence="5">Whole organism of an adult</tissue>
    </source>
</reference>
<dbReference type="InterPro" id="IPR027417">
    <property type="entry name" value="P-loop_NTPase"/>
</dbReference>
<sequence length="181" mass="20602">MSFQIMSDLDLLLLGKTGAGKSATGNSILRRKAFPSLASTSSVTYETRQEITRLDDGRILKVVDTPGLLDTRGTENEAEELFLKAIKEAIVMNPRGYHVFILILRFGGRFTQEDFETINFLKELFGGDFVMKYCIIVLTHGDQFQMMKDNGEIKRSFSDWCKEQQGRFKELCDEVNHTLLC</sequence>
<accession>A0A3S1A4G6</accession>
<dbReference type="EMBL" id="RQTK01000283">
    <property type="protein sequence ID" value="RUS82517.1"/>
    <property type="molecule type" value="Genomic_DNA"/>
</dbReference>
<dbReference type="GO" id="GO:0005525">
    <property type="term" value="F:GTP binding"/>
    <property type="evidence" value="ECO:0007669"/>
    <property type="project" value="UniProtKB-KW"/>
</dbReference>
<keyword evidence="6" id="KW-1185">Reference proteome</keyword>
<evidence type="ECO:0000313" key="6">
    <source>
        <dbReference type="Proteomes" id="UP000271974"/>
    </source>
</evidence>
<dbReference type="Proteomes" id="UP000271974">
    <property type="component" value="Unassembled WGS sequence"/>
</dbReference>
<dbReference type="InterPro" id="IPR006703">
    <property type="entry name" value="G_AIG1"/>
</dbReference>
<name>A0A3S1A4G6_ELYCH</name>
<organism evidence="5 6">
    <name type="scientific">Elysia chlorotica</name>
    <name type="common">Eastern emerald elysia</name>
    <name type="synonym">Sea slug</name>
    <dbReference type="NCBI Taxonomy" id="188477"/>
    <lineage>
        <taxon>Eukaryota</taxon>
        <taxon>Metazoa</taxon>
        <taxon>Spiralia</taxon>
        <taxon>Lophotrochozoa</taxon>
        <taxon>Mollusca</taxon>
        <taxon>Gastropoda</taxon>
        <taxon>Heterobranchia</taxon>
        <taxon>Euthyneura</taxon>
        <taxon>Panpulmonata</taxon>
        <taxon>Sacoglossa</taxon>
        <taxon>Placobranchoidea</taxon>
        <taxon>Plakobranchidae</taxon>
        <taxon>Elysia</taxon>
    </lineage>
</organism>
<protein>
    <recommendedName>
        <fullName evidence="4">AIG1-type G domain-containing protein</fullName>
    </recommendedName>
</protein>
<comment type="caution">
    <text evidence="5">The sequence shown here is derived from an EMBL/GenBank/DDBJ whole genome shotgun (WGS) entry which is preliminary data.</text>
</comment>
<evidence type="ECO:0000256" key="2">
    <source>
        <dbReference type="ARBA" id="ARBA00022741"/>
    </source>
</evidence>
<proteinExistence type="inferred from homology"/>
<dbReference type="PROSITE" id="PS51720">
    <property type="entry name" value="G_AIG1"/>
    <property type="match status" value="1"/>
</dbReference>
<dbReference type="STRING" id="188477.A0A3S1A4G6"/>
<dbReference type="PANTHER" id="PTHR10903:SF184">
    <property type="entry name" value="GTP-BINDING PROTEIN A"/>
    <property type="match status" value="1"/>
</dbReference>
<gene>
    <name evidence="5" type="ORF">EGW08_009731</name>
</gene>
<dbReference type="AlphaFoldDB" id="A0A3S1A4G6"/>
<evidence type="ECO:0000256" key="3">
    <source>
        <dbReference type="ARBA" id="ARBA00023134"/>
    </source>
</evidence>
<dbReference type="Gene3D" id="3.40.50.300">
    <property type="entry name" value="P-loop containing nucleotide triphosphate hydrolases"/>
    <property type="match status" value="1"/>
</dbReference>
<keyword evidence="2" id="KW-0547">Nucleotide-binding</keyword>
<evidence type="ECO:0000256" key="1">
    <source>
        <dbReference type="ARBA" id="ARBA00008535"/>
    </source>
</evidence>
<dbReference type="InterPro" id="IPR045058">
    <property type="entry name" value="GIMA/IAN/Toc"/>
</dbReference>
<evidence type="ECO:0000259" key="4">
    <source>
        <dbReference type="PROSITE" id="PS51720"/>
    </source>
</evidence>
<feature type="domain" description="AIG1-type G" evidence="4">
    <location>
        <begin position="6"/>
        <end position="181"/>
    </location>
</feature>